<dbReference type="AlphaFoldDB" id="A0A916VVE2"/>
<keyword evidence="2 5" id="KW-0560">Oxidoreductase</keyword>
<evidence type="ECO:0000256" key="3">
    <source>
        <dbReference type="ARBA" id="ARBA00047806"/>
    </source>
</evidence>
<evidence type="ECO:0000313" key="8">
    <source>
        <dbReference type="Proteomes" id="UP000596977"/>
    </source>
</evidence>
<dbReference type="InterPro" id="IPR050162">
    <property type="entry name" value="MsrA_MetSO_reductase"/>
</dbReference>
<dbReference type="Pfam" id="PF01625">
    <property type="entry name" value="PMSR"/>
    <property type="match status" value="1"/>
</dbReference>
<sequence length="216" mass="23573">MVFSLFSRPSTLPTKDDALPGRSEALDIAPDHFVNGRALKEPYPDGSEVISFALGCFWGAERLFWSLDGVHVTAVGYQGGFTPNPTYREVCTGMTGHTEVVRVAYDPEAISLEKLLKIFWEAHDPTQGMRQGNDVGTQYRSAIYTTTAAQTETALASREVFQAELQAARRGVITTEIAEGPEFYFAETEHQQYLAKNPAGYCGLQGTGVTCPLPAA</sequence>
<dbReference type="PANTHER" id="PTHR42799:SF2">
    <property type="entry name" value="MITOCHONDRIAL PEPTIDE METHIONINE SULFOXIDE REDUCTASE"/>
    <property type="match status" value="1"/>
</dbReference>
<evidence type="ECO:0000259" key="6">
    <source>
        <dbReference type="Pfam" id="PF01625"/>
    </source>
</evidence>
<dbReference type="InterPro" id="IPR036509">
    <property type="entry name" value="Met_Sox_Rdtase_MsrA_sf"/>
</dbReference>
<reference evidence="7 8" key="1">
    <citation type="journal article" date="2014" name="Int. J. Syst. Evol. Microbiol.">
        <title>Complete genome sequence of Corynebacterium casei LMG S-19264T (=DSM 44701T), isolated from a smear-ripened cheese.</title>
        <authorList>
            <consortium name="US DOE Joint Genome Institute (JGI-PGF)"/>
            <person name="Walter F."/>
            <person name="Albersmeier A."/>
            <person name="Kalinowski J."/>
            <person name="Ruckert C."/>
        </authorList>
    </citation>
    <scope>NUCLEOTIDE SEQUENCE [LARGE SCALE GENOMIC DNA]</scope>
    <source>
        <strain evidence="7 8">CGMCC 1.15896</strain>
    </source>
</reference>
<evidence type="ECO:0000256" key="5">
    <source>
        <dbReference type="HAMAP-Rule" id="MF_01401"/>
    </source>
</evidence>
<dbReference type="PANTHER" id="PTHR42799">
    <property type="entry name" value="MITOCHONDRIAL PEPTIDE METHIONINE SULFOXIDE REDUCTASE"/>
    <property type="match status" value="1"/>
</dbReference>
<evidence type="ECO:0000313" key="7">
    <source>
        <dbReference type="EMBL" id="GGA42323.1"/>
    </source>
</evidence>
<dbReference type="GO" id="GO:0008113">
    <property type="term" value="F:peptide-methionine (S)-S-oxide reductase activity"/>
    <property type="evidence" value="ECO:0007669"/>
    <property type="project" value="UniProtKB-UniRule"/>
</dbReference>
<dbReference type="NCBIfam" id="TIGR00401">
    <property type="entry name" value="msrA"/>
    <property type="match status" value="1"/>
</dbReference>
<dbReference type="OrthoDB" id="4174719at2"/>
<gene>
    <name evidence="5 7" type="primary">msrA</name>
    <name evidence="7" type="ORF">GCM10011499_10040</name>
</gene>
<dbReference type="InterPro" id="IPR002569">
    <property type="entry name" value="Met_Sox_Rdtase_MsrA_dom"/>
</dbReference>
<dbReference type="GO" id="GO:0005737">
    <property type="term" value="C:cytoplasm"/>
    <property type="evidence" value="ECO:0007669"/>
    <property type="project" value="TreeGrafter"/>
</dbReference>
<dbReference type="EC" id="1.8.4.11" evidence="5"/>
<dbReference type="RefSeq" id="WP_127071643.1">
    <property type="nucleotide sequence ID" value="NZ_BMKB01000001.1"/>
</dbReference>
<keyword evidence="8" id="KW-1185">Reference proteome</keyword>
<dbReference type="Proteomes" id="UP000596977">
    <property type="component" value="Unassembled WGS sequence"/>
</dbReference>
<dbReference type="GO" id="GO:0034599">
    <property type="term" value="P:cellular response to oxidative stress"/>
    <property type="evidence" value="ECO:0007669"/>
    <property type="project" value="TreeGrafter"/>
</dbReference>
<dbReference type="Gene3D" id="3.30.1060.10">
    <property type="entry name" value="Peptide methionine sulphoxide reductase MsrA"/>
    <property type="match status" value="1"/>
</dbReference>
<name>A0A916VVE2_9HYPH</name>
<dbReference type="EMBL" id="BMKB01000001">
    <property type="protein sequence ID" value="GGA42323.1"/>
    <property type="molecule type" value="Genomic_DNA"/>
</dbReference>
<accession>A0A916VVE2</accession>
<organism evidence="7 8">
    <name type="scientific">Pelagibacterium lentulum</name>
    <dbReference type="NCBI Taxonomy" id="2029865"/>
    <lineage>
        <taxon>Bacteria</taxon>
        <taxon>Pseudomonadati</taxon>
        <taxon>Pseudomonadota</taxon>
        <taxon>Alphaproteobacteria</taxon>
        <taxon>Hyphomicrobiales</taxon>
        <taxon>Devosiaceae</taxon>
        <taxon>Pelagibacterium</taxon>
    </lineage>
</organism>
<evidence type="ECO:0000256" key="4">
    <source>
        <dbReference type="ARBA" id="ARBA00048782"/>
    </source>
</evidence>
<evidence type="ECO:0000256" key="1">
    <source>
        <dbReference type="ARBA" id="ARBA00005591"/>
    </source>
</evidence>
<feature type="domain" description="Peptide methionine sulphoxide reductase MsrA" evidence="6">
    <location>
        <begin position="50"/>
        <end position="202"/>
    </location>
</feature>
<proteinExistence type="inferred from homology"/>
<comment type="function">
    <text evidence="5">Has an important function as a repair enzyme for proteins that have been inactivated by oxidation. Catalyzes the reversible oxidation-reduction of methionine sulfoxide in proteins to methionine.</text>
</comment>
<dbReference type="HAMAP" id="MF_01401">
    <property type="entry name" value="MsrA"/>
    <property type="match status" value="1"/>
</dbReference>
<protein>
    <recommendedName>
        <fullName evidence="5">Peptide methionine sulfoxide reductase MsrA</fullName>
        <shortName evidence="5">Protein-methionine-S-oxide reductase</shortName>
        <ecNumber evidence="5">1.8.4.11</ecNumber>
    </recommendedName>
    <alternativeName>
        <fullName evidence="5">Peptide-methionine (S)-S-oxide reductase</fullName>
        <shortName evidence="5">Peptide Met(O) reductase</shortName>
    </alternativeName>
</protein>
<dbReference type="SUPFAM" id="SSF55068">
    <property type="entry name" value="Peptide methionine sulfoxide reductase"/>
    <property type="match status" value="1"/>
</dbReference>
<evidence type="ECO:0000256" key="2">
    <source>
        <dbReference type="ARBA" id="ARBA00023002"/>
    </source>
</evidence>
<dbReference type="FunFam" id="3.30.1060.10:FF:000001">
    <property type="entry name" value="Peptide methionine sulfoxide reductase MsrA"/>
    <property type="match status" value="1"/>
</dbReference>
<comment type="similarity">
    <text evidence="1 5">Belongs to the MsrA Met sulfoxide reductase family.</text>
</comment>
<comment type="catalytic activity">
    <reaction evidence="3 5">
        <text>L-methionyl-[protein] + [thioredoxin]-disulfide + H2O = L-methionyl-(S)-S-oxide-[protein] + [thioredoxin]-dithiol</text>
        <dbReference type="Rhea" id="RHEA:14217"/>
        <dbReference type="Rhea" id="RHEA-COMP:10698"/>
        <dbReference type="Rhea" id="RHEA-COMP:10700"/>
        <dbReference type="Rhea" id="RHEA-COMP:12313"/>
        <dbReference type="Rhea" id="RHEA-COMP:12315"/>
        <dbReference type="ChEBI" id="CHEBI:15377"/>
        <dbReference type="ChEBI" id="CHEBI:16044"/>
        <dbReference type="ChEBI" id="CHEBI:29950"/>
        <dbReference type="ChEBI" id="CHEBI:44120"/>
        <dbReference type="ChEBI" id="CHEBI:50058"/>
        <dbReference type="EC" id="1.8.4.11"/>
    </reaction>
</comment>
<feature type="active site" evidence="5">
    <location>
        <position position="56"/>
    </location>
</feature>
<comment type="caution">
    <text evidence="7">The sequence shown here is derived from an EMBL/GenBank/DDBJ whole genome shotgun (WGS) entry which is preliminary data.</text>
</comment>
<comment type="catalytic activity">
    <reaction evidence="4 5">
        <text>[thioredoxin]-disulfide + L-methionine + H2O = L-methionine (S)-S-oxide + [thioredoxin]-dithiol</text>
        <dbReference type="Rhea" id="RHEA:19993"/>
        <dbReference type="Rhea" id="RHEA-COMP:10698"/>
        <dbReference type="Rhea" id="RHEA-COMP:10700"/>
        <dbReference type="ChEBI" id="CHEBI:15377"/>
        <dbReference type="ChEBI" id="CHEBI:29950"/>
        <dbReference type="ChEBI" id="CHEBI:50058"/>
        <dbReference type="ChEBI" id="CHEBI:57844"/>
        <dbReference type="ChEBI" id="CHEBI:58772"/>
        <dbReference type="EC" id="1.8.4.11"/>
    </reaction>
</comment>